<dbReference type="Gene3D" id="3.30.1120.10">
    <property type="match status" value="1"/>
</dbReference>
<dbReference type="PANTHER" id="PTHR42732:SF1">
    <property type="entry name" value="BETA-MANNOSIDASE"/>
    <property type="match status" value="1"/>
</dbReference>
<dbReference type="Pfam" id="PF02836">
    <property type="entry name" value="Glyco_hydro_2_C"/>
    <property type="match status" value="1"/>
</dbReference>
<evidence type="ECO:0000259" key="11">
    <source>
        <dbReference type="Pfam" id="PF18565"/>
    </source>
</evidence>
<dbReference type="InterPro" id="IPR040605">
    <property type="entry name" value="Glyco_hydro2_dom5"/>
</dbReference>
<dbReference type="CDD" id="cd16144">
    <property type="entry name" value="ARS_like"/>
    <property type="match status" value="1"/>
</dbReference>
<dbReference type="InterPro" id="IPR024607">
    <property type="entry name" value="Sulfatase_CS"/>
</dbReference>
<name>A0A0G3EG97_9BACT</name>
<proteinExistence type="inferred from homology"/>
<dbReference type="GO" id="GO:0004565">
    <property type="term" value="F:beta-galactosidase activity"/>
    <property type="evidence" value="ECO:0007669"/>
    <property type="project" value="UniProtKB-EC"/>
</dbReference>
<dbReference type="InterPro" id="IPR036156">
    <property type="entry name" value="Beta-gal/glucu_dom_sf"/>
</dbReference>
<dbReference type="InterPro" id="IPR013783">
    <property type="entry name" value="Ig-like_fold"/>
</dbReference>
<feature type="domain" description="Glycosyl hydrolases family 2 sugar binding" evidence="9">
    <location>
        <begin position="547"/>
        <end position="653"/>
    </location>
</feature>
<reference evidence="13" key="1">
    <citation type="submission" date="2015-02" db="EMBL/GenBank/DDBJ databases">
        <title>Description and complete genome sequence of the first cultured representative of the subdivision 5 of the Verrucomicrobia phylum.</title>
        <authorList>
            <person name="Spring S."/>
            <person name="Bunk B."/>
            <person name="Sproer C."/>
            <person name="Klenk H.-P."/>
        </authorList>
    </citation>
    <scope>NUCLEOTIDE SEQUENCE [LARGE SCALE GENOMIC DNA]</scope>
    <source>
        <strain evidence="13">L21-Fru-AB</strain>
    </source>
</reference>
<feature type="domain" description="Glycoside hydrolase family 2 catalytic" evidence="8">
    <location>
        <begin position="780"/>
        <end position="856"/>
    </location>
</feature>
<dbReference type="STRING" id="1307763.L21SP4_02132"/>
<evidence type="ECO:0000256" key="3">
    <source>
        <dbReference type="ARBA" id="ARBA00022801"/>
    </source>
</evidence>
<protein>
    <submittedName>
        <fullName evidence="12">Beta-galactosidase</fullName>
        <ecNumber evidence="12">3.2.1.23</ecNumber>
    </submittedName>
</protein>
<dbReference type="Gene3D" id="2.60.120.260">
    <property type="entry name" value="Galactose-binding domain-like"/>
    <property type="match status" value="1"/>
</dbReference>
<comment type="similarity">
    <text evidence="1">Belongs to the glycosyl hydrolase 2 family.</text>
</comment>
<dbReference type="PROSITE" id="PS00523">
    <property type="entry name" value="SULFATASE_1"/>
    <property type="match status" value="1"/>
</dbReference>
<dbReference type="KEGG" id="vbl:L21SP4_02132"/>
<evidence type="ECO:0000256" key="4">
    <source>
        <dbReference type="ARBA" id="ARBA00023295"/>
    </source>
</evidence>
<dbReference type="InterPro" id="IPR006104">
    <property type="entry name" value="Glyco_hydro_2_N"/>
</dbReference>
<comment type="similarity">
    <text evidence="2">Belongs to the sulfatase family.</text>
</comment>
<dbReference type="OrthoDB" id="9801077at2"/>
<dbReference type="InterPro" id="IPR006103">
    <property type="entry name" value="Glyco_hydro_2_cat"/>
</dbReference>
<dbReference type="EC" id="3.2.1.23" evidence="12"/>
<dbReference type="Pfam" id="PF00884">
    <property type="entry name" value="Sulfatase"/>
    <property type="match status" value="1"/>
</dbReference>
<feature type="domain" description="Glycoside hydrolase family 2 immunoglobulin-like beta-sandwich" evidence="6">
    <location>
        <begin position="664"/>
        <end position="769"/>
    </location>
</feature>
<feature type="domain" description="Sulfatase N-terminal" evidence="7">
    <location>
        <begin position="27"/>
        <end position="348"/>
    </location>
</feature>
<feature type="domain" description="DUF4982" evidence="10">
    <location>
        <begin position="1070"/>
        <end position="1126"/>
    </location>
</feature>
<organism evidence="12 13">
    <name type="scientific">Kiritimatiella glycovorans</name>
    <dbReference type="NCBI Taxonomy" id="1307763"/>
    <lineage>
        <taxon>Bacteria</taxon>
        <taxon>Pseudomonadati</taxon>
        <taxon>Kiritimatiellota</taxon>
        <taxon>Kiritimatiellia</taxon>
        <taxon>Kiritimatiellales</taxon>
        <taxon>Kiritimatiellaceae</taxon>
        <taxon>Kiritimatiella</taxon>
    </lineage>
</organism>
<dbReference type="Pfam" id="PF18565">
    <property type="entry name" value="Glyco_hydro2_C5"/>
    <property type="match status" value="1"/>
</dbReference>
<dbReference type="SUPFAM" id="SSF53649">
    <property type="entry name" value="Alkaline phosphatase-like"/>
    <property type="match status" value="1"/>
</dbReference>
<evidence type="ECO:0000313" key="13">
    <source>
        <dbReference type="Proteomes" id="UP000035268"/>
    </source>
</evidence>
<evidence type="ECO:0000259" key="9">
    <source>
        <dbReference type="Pfam" id="PF02837"/>
    </source>
</evidence>
<dbReference type="InterPro" id="IPR051913">
    <property type="entry name" value="GH2_Domain-Containing"/>
</dbReference>
<feature type="chain" id="PRO_5005184102" evidence="5">
    <location>
        <begin position="21"/>
        <end position="1303"/>
    </location>
</feature>
<dbReference type="InterPro" id="IPR017850">
    <property type="entry name" value="Alkaline_phosphatase_core_sf"/>
</dbReference>
<evidence type="ECO:0000256" key="5">
    <source>
        <dbReference type="SAM" id="SignalP"/>
    </source>
</evidence>
<dbReference type="Pfam" id="PF00703">
    <property type="entry name" value="Glyco_hydro_2"/>
    <property type="match status" value="1"/>
</dbReference>
<dbReference type="PANTHER" id="PTHR42732">
    <property type="entry name" value="BETA-GALACTOSIDASE"/>
    <property type="match status" value="1"/>
</dbReference>
<accession>A0A0G3EG97</accession>
<dbReference type="Gene3D" id="3.40.720.10">
    <property type="entry name" value="Alkaline Phosphatase, subunit A"/>
    <property type="match status" value="1"/>
</dbReference>
<dbReference type="Gene3D" id="2.60.40.10">
    <property type="entry name" value="Immunoglobulins"/>
    <property type="match status" value="3"/>
</dbReference>
<keyword evidence="4 12" id="KW-0326">Glycosidase</keyword>
<dbReference type="Gene3D" id="3.20.20.80">
    <property type="entry name" value="Glycosidases"/>
    <property type="match status" value="1"/>
</dbReference>
<reference evidence="12 13" key="2">
    <citation type="journal article" date="2016" name="ISME J.">
        <title>Characterization of the first cultured representative of Verrucomicrobia subdivision 5 indicates the proposal of a novel phylum.</title>
        <authorList>
            <person name="Spring S."/>
            <person name="Bunk B."/>
            <person name="Sproer C."/>
            <person name="Schumann P."/>
            <person name="Rohde M."/>
            <person name="Tindall B.J."/>
            <person name="Klenk H.P."/>
        </authorList>
    </citation>
    <scope>NUCLEOTIDE SEQUENCE [LARGE SCALE GENOMIC DNA]</scope>
    <source>
        <strain evidence="12 13">L21-Fru-AB</strain>
    </source>
</reference>
<dbReference type="GO" id="GO:0005975">
    <property type="term" value="P:carbohydrate metabolic process"/>
    <property type="evidence" value="ECO:0007669"/>
    <property type="project" value="InterPro"/>
</dbReference>
<evidence type="ECO:0000256" key="1">
    <source>
        <dbReference type="ARBA" id="ARBA00007401"/>
    </source>
</evidence>
<evidence type="ECO:0000259" key="10">
    <source>
        <dbReference type="Pfam" id="PF16355"/>
    </source>
</evidence>
<dbReference type="PATRIC" id="fig|1609981.3.peg.2218"/>
<evidence type="ECO:0000256" key="2">
    <source>
        <dbReference type="ARBA" id="ARBA00008779"/>
    </source>
</evidence>
<keyword evidence="5" id="KW-0732">Signal</keyword>
<dbReference type="Pfam" id="PF02837">
    <property type="entry name" value="Glyco_hydro_2_N"/>
    <property type="match status" value="1"/>
</dbReference>
<sequence precursor="true">MNRRMIATLAGAWLALQCHAAPRPERPNMVLFVVDDLGWRDTGAYGSRYYETPTIDRLAEEGVRFTRAYAAAAMCSPTRAALMTGRNPARLHLTNWIPGWNAGRALPLREPDWTPFLKLDETTLAEVFHAHGYATGHIGKWHLGDGAARTADHHGFEVNVGGYWEPGGGGRPYTYFSPYRNPMLPDGPAGEYLTDRLTDEALAFMDAHAQEPFFLHLSHFAVHAPLQGKPELERKYYAKPRLDQRAGDRTARYAAMIESVDESLARVLAKLGELGLAEKTVVVFTSDNGGLHLATSNAPLRAGKATAYEGGLRIPLIFRAPGTVRPGTVCDEPVITHDLYPTLLGLAGLEDAKGHEIDGLDLTPLLRGTGGLARESLHWHFPHYHPYSPPYSVILRGRWKLIEYLEDNALELYDLENDPGEEHNLARSHAEKAEALHRRLAAWREEVGAQMPTPDPAFDPEQGESVPVMGCTPVPKPSPDVSGSAPRRERLLNRGWTFTYGEGPETDVLSRYVKARRFKGTSADVGYDDSDWRALDLPHDFVVEGRIGAEHNFVRGGLPYGVGYYRRTWVLPAEAEGRRIALRFDGVYRNAQIFVNGFRVHEEFSGYTPFEVDISDFVFFGGTNAVLVRADASVNEGWWYEGGGIYRDVHLIETDPVHIPMGGIFVHATPEEDDTWALDLRTEVASRRHEDAEVAVRWRILDPAGAEAGIVEGAVVVPAGGDAEKVAKTELHAPVLWDLRDPRRYTLITSIHDAKGRVLDKVRTRFGVRDIRFDAERGCFLNGRPVKLKGACLHQDHAGIGIAVDRAVWRYRLERLQSMGCNAVRIHHYPPPDVAELADEMGMFLYAENRILSSASQYRHDLAVLVRTLRNHPSVLLWCVGNEENRPFGTDLFPQRILKELMFEIDRHDPYRPVIVARNNGGFDWPSFRLVDIAGFNYFFDQMAAYERDGQPVLSAESGSAVATRGVYADDRERGLLASYDRKGVAWGDSSQRVIEFAMSHPFAGGTFIWTGLDYRGEPTPFGWPNVSSSFGVMDLCGFPKDAFYLYKAWWDDEPVLHLLPHWTWPGREGEPIRVCAYSNSEEVELFVNGESCGRRAVPRYGYPEWEVAYAPGVLEAVGYRDGEEVRRERVSTAGEATKINARASKLNLAGDGRDAVVVELRIFDEAGTVVPRADHELFFETSGPIELIGVGNGDPTRHASDQIPRCRAFHGCAQVILRSRVHDGGEDAEAVLTVAAEGLATRRVRFRVHPGDLSARVPAHVTDTRNLFFRAREAPGSAPATGPQTIEEMMKETAGIEQIEPE</sequence>
<dbReference type="InterPro" id="IPR032311">
    <property type="entry name" value="DUF4982"/>
</dbReference>
<evidence type="ECO:0000259" key="7">
    <source>
        <dbReference type="Pfam" id="PF00884"/>
    </source>
</evidence>
<evidence type="ECO:0000259" key="8">
    <source>
        <dbReference type="Pfam" id="PF02836"/>
    </source>
</evidence>
<dbReference type="EMBL" id="CP010904">
    <property type="protein sequence ID" value="AKJ65363.1"/>
    <property type="molecule type" value="Genomic_DNA"/>
</dbReference>
<dbReference type="InterPro" id="IPR017853">
    <property type="entry name" value="GH"/>
</dbReference>
<evidence type="ECO:0000259" key="6">
    <source>
        <dbReference type="Pfam" id="PF00703"/>
    </source>
</evidence>
<feature type="signal peptide" evidence="5">
    <location>
        <begin position="1"/>
        <end position="20"/>
    </location>
</feature>
<dbReference type="Proteomes" id="UP000035268">
    <property type="component" value="Chromosome"/>
</dbReference>
<dbReference type="PROSITE" id="PS00149">
    <property type="entry name" value="SULFATASE_2"/>
    <property type="match status" value="1"/>
</dbReference>
<dbReference type="SUPFAM" id="SSF51445">
    <property type="entry name" value="(Trans)glycosidases"/>
    <property type="match status" value="1"/>
</dbReference>
<feature type="domain" description="Glycoside hydrolase family 2" evidence="11">
    <location>
        <begin position="1140"/>
        <end position="1245"/>
    </location>
</feature>
<evidence type="ECO:0000313" key="12">
    <source>
        <dbReference type="EMBL" id="AKJ65363.1"/>
    </source>
</evidence>
<keyword evidence="3 12" id="KW-0378">Hydrolase</keyword>
<keyword evidence="13" id="KW-1185">Reference proteome</keyword>
<dbReference type="InterPro" id="IPR006102">
    <property type="entry name" value="Ig-like_GH2"/>
</dbReference>
<dbReference type="Pfam" id="PF16355">
    <property type="entry name" value="DUF4982"/>
    <property type="match status" value="1"/>
</dbReference>
<dbReference type="SUPFAM" id="SSF49785">
    <property type="entry name" value="Galactose-binding domain-like"/>
    <property type="match status" value="1"/>
</dbReference>
<gene>
    <name evidence="12" type="primary">lacZ</name>
    <name evidence="12" type="ORF">L21SP4_02132</name>
</gene>
<dbReference type="InterPro" id="IPR008979">
    <property type="entry name" value="Galactose-bd-like_sf"/>
</dbReference>
<dbReference type="RefSeq" id="WP_160300808.1">
    <property type="nucleotide sequence ID" value="NZ_CP010904.1"/>
</dbReference>
<dbReference type="SUPFAM" id="SSF49303">
    <property type="entry name" value="beta-Galactosidase/glucuronidase domain"/>
    <property type="match status" value="1"/>
</dbReference>
<dbReference type="InterPro" id="IPR000917">
    <property type="entry name" value="Sulfatase_N"/>
</dbReference>